<dbReference type="AlphaFoldDB" id="A0A6J4JU86"/>
<feature type="compositionally biased region" description="Basic residues" evidence="1">
    <location>
        <begin position="86"/>
        <end position="101"/>
    </location>
</feature>
<feature type="compositionally biased region" description="Low complexity" evidence="1">
    <location>
        <begin position="165"/>
        <end position="175"/>
    </location>
</feature>
<name>A0A6J4JU86_9PSEU</name>
<gene>
    <name evidence="2" type="ORF">AVDCRST_MAG54-4179</name>
</gene>
<dbReference type="EMBL" id="CADCTH010000526">
    <property type="protein sequence ID" value="CAA9287711.1"/>
    <property type="molecule type" value="Genomic_DNA"/>
</dbReference>
<feature type="compositionally biased region" description="Basic and acidic residues" evidence="1">
    <location>
        <begin position="35"/>
        <end position="48"/>
    </location>
</feature>
<feature type="region of interest" description="Disordered" evidence="1">
    <location>
        <begin position="1"/>
        <end position="277"/>
    </location>
</feature>
<reference evidence="2" key="1">
    <citation type="submission" date="2020-02" db="EMBL/GenBank/DDBJ databases">
        <authorList>
            <person name="Meier V. D."/>
        </authorList>
    </citation>
    <scope>NUCLEOTIDE SEQUENCE</scope>
    <source>
        <strain evidence="2">AVDCRST_MAG54</strain>
    </source>
</reference>
<feature type="compositionally biased region" description="Basic and acidic residues" evidence="1">
    <location>
        <begin position="131"/>
        <end position="147"/>
    </location>
</feature>
<proteinExistence type="predicted"/>
<evidence type="ECO:0000256" key="1">
    <source>
        <dbReference type="SAM" id="MobiDB-lite"/>
    </source>
</evidence>
<feature type="compositionally biased region" description="Low complexity" evidence="1">
    <location>
        <begin position="1"/>
        <end position="27"/>
    </location>
</feature>
<feature type="non-terminal residue" evidence="2">
    <location>
        <position position="277"/>
    </location>
</feature>
<feature type="compositionally biased region" description="Basic residues" evidence="1">
    <location>
        <begin position="176"/>
        <end position="194"/>
    </location>
</feature>
<sequence>DRVGPGPVRAARRGAAQGRAEAGGAAQHPGSAADALRDRRGGGRDRPRGGGRRHLGVGGRHRRLPQPDQPRHLRARPAPERAARGAVHHRARGARRRRRRDGRGPGRARRDAVAAVRARRGGLGVPLDAVHPARERRADARRAEPLRLRAPRVRPRCPHHRGAVRRAGGDAPARQRAGRAPRQGRRQPRRHRAGQGHPHGALRGGRVRGVPAARRVVAEHQPQARGRGALARERGEPAERTPQRRRSAAARGGGGRRPPRRTGPAPRPRPRPPARAL</sequence>
<feature type="compositionally biased region" description="Basic residues" evidence="1">
    <location>
        <begin position="149"/>
        <end position="164"/>
    </location>
</feature>
<organism evidence="2">
    <name type="scientific">uncultured Actinomycetospora sp</name>
    <dbReference type="NCBI Taxonomy" id="1135996"/>
    <lineage>
        <taxon>Bacteria</taxon>
        <taxon>Bacillati</taxon>
        <taxon>Actinomycetota</taxon>
        <taxon>Actinomycetes</taxon>
        <taxon>Pseudonocardiales</taxon>
        <taxon>Pseudonocardiaceae</taxon>
        <taxon>Actinomycetospora</taxon>
        <taxon>environmental samples</taxon>
    </lineage>
</organism>
<feature type="compositionally biased region" description="Basic and acidic residues" evidence="1">
    <location>
        <begin position="102"/>
        <end position="112"/>
    </location>
</feature>
<feature type="compositionally biased region" description="Basic residues" evidence="1">
    <location>
        <begin position="49"/>
        <end position="64"/>
    </location>
</feature>
<accession>A0A6J4JU86</accession>
<evidence type="ECO:0000313" key="2">
    <source>
        <dbReference type="EMBL" id="CAA9287711.1"/>
    </source>
</evidence>
<feature type="compositionally biased region" description="Basic and acidic residues" evidence="1">
    <location>
        <begin position="230"/>
        <end position="242"/>
    </location>
</feature>
<feature type="non-terminal residue" evidence="2">
    <location>
        <position position="1"/>
    </location>
</feature>
<protein>
    <submittedName>
        <fullName evidence="2">Uncharacterized protein</fullName>
    </submittedName>
</protein>
<feature type="compositionally biased region" description="Basic residues" evidence="1">
    <location>
        <begin position="268"/>
        <end position="277"/>
    </location>
</feature>